<keyword evidence="8" id="KW-0966">Cell projection</keyword>
<dbReference type="Gene3D" id="1.10.472.80">
    <property type="entry name" value="Ypt/Rab-GAP domain of gyp1p, domain 3"/>
    <property type="match status" value="1"/>
</dbReference>
<evidence type="ECO:0000259" key="10">
    <source>
        <dbReference type="PROSITE" id="PS50086"/>
    </source>
</evidence>
<dbReference type="PROSITE" id="PS50086">
    <property type="entry name" value="TBC_RABGAP"/>
    <property type="match status" value="1"/>
</dbReference>
<dbReference type="InterPro" id="IPR035969">
    <property type="entry name" value="Rab-GAP_TBC_sf"/>
</dbReference>
<sequence>MIQEKWTDLVKGCCSNHYNLKIKSNHGNYHCPTTVSFALCAFNADDELLVTIDSNGIAYCIDLSSTPAYRVLGSVGPSTSLMFNPTDRNELFIGLNSTSIKVLRINDISNFCLLAGHSAPIINISFYKDYCMTASSKEVIIWQIQSYCKVYQLLLNVKSIVIKKAIFSNLGHVAILYENNLIQSWMFQQFDKDNKINARKYGLKNIKDLQFTKDGRAMIVCGVQNKILVFNTTNYDLLKSTDCFTGVRQFSVISLPLDGGANSIVAVLTTDCTLKFVNLVTSDIIDSCCESLTGIKKILVSHRGHYMAYISKEGHLEIIVLNKILHLHFNPRLRIKREQKKSVSHQTEDNLKYVHHAIKEELKLQRLMPILKEFGEYPEKHRRLIWTTIMELPSNKKAYNNFSNKAPHEAIFDILKIDISTDKTRNTPVSITLSCLLHWCPILEKCSFLPKLIAPFVNVFKTIPILGFEASVFIILNYCQKWFEYHPLPPLNVLGIIENILLEADPLLFNYFANKGITSSDYAWPLLQSTMSEVLGTKDWLIMWDHLLSLCKPWFLLMCTVAYNIIYRKTITTKLQTVDDLQQFYKTQGHVSIKNLLKVAHKLDCETPYEIHPRRYLKKDINVLAKEGPYPPFLQFEFPKYLTDELRGANLKHLKEKERQLRGLQLNTAELMEEKRLRIEKDNFMKSIQEMRLNEIRRCYENQVLDDKRLLEYAKRQTDDSNSCQYLHKTKWTNLECDGQEYICTADFKRNKRKNKYKNCKLLQEQVDRLEFEVQDLLTTLYNKSSRTKSKII</sequence>
<protein>
    <submittedName>
        <fullName evidence="12">TBC1 domain family member 31</fullName>
    </submittedName>
</protein>
<feature type="coiled-coil region" evidence="9">
    <location>
        <begin position="753"/>
        <end position="780"/>
    </location>
</feature>
<keyword evidence="5" id="KW-0677">Repeat</keyword>
<dbReference type="PANTHER" id="PTHR19853">
    <property type="entry name" value="WD REPEAT CONTAINING PROTEIN 3 WDR3"/>
    <property type="match status" value="1"/>
</dbReference>
<comment type="subcellular location">
    <subcellularLocation>
        <location evidence="1">Cell projection</location>
        <location evidence="1">Cilium</location>
    </subcellularLocation>
    <subcellularLocation>
        <location evidence="2">Cytoplasm</location>
        <location evidence="2">Cytoskeleton</location>
        <location evidence="2">Microtubule organizing center</location>
        <location evidence="2">Centrosome</location>
    </subcellularLocation>
</comment>
<evidence type="ECO:0000256" key="6">
    <source>
        <dbReference type="ARBA" id="ARBA00023054"/>
    </source>
</evidence>
<gene>
    <name evidence="12" type="primary">LOC105366581</name>
</gene>
<evidence type="ECO:0000313" key="12">
    <source>
        <dbReference type="RefSeq" id="XP_011503379.1"/>
    </source>
</evidence>
<name>A0AAJ6YSH1_9HYME</name>
<evidence type="ECO:0000256" key="5">
    <source>
        <dbReference type="ARBA" id="ARBA00022737"/>
    </source>
</evidence>
<dbReference type="SUPFAM" id="SSF47923">
    <property type="entry name" value="Ypt/Rab-GAP domain of gyp1p"/>
    <property type="match status" value="1"/>
</dbReference>
<dbReference type="GO" id="GO:0060271">
    <property type="term" value="P:cilium assembly"/>
    <property type="evidence" value="ECO:0007669"/>
    <property type="project" value="TreeGrafter"/>
</dbReference>
<keyword evidence="3" id="KW-0963">Cytoplasm</keyword>
<evidence type="ECO:0000313" key="11">
    <source>
        <dbReference type="Proteomes" id="UP000695007"/>
    </source>
</evidence>
<evidence type="ECO:0000256" key="2">
    <source>
        <dbReference type="ARBA" id="ARBA00004300"/>
    </source>
</evidence>
<evidence type="ECO:0000256" key="8">
    <source>
        <dbReference type="ARBA" id="ARBA00023273"/>
    </source>
</evidence>
<dbReference type="InterPro" id="IPR036322">
    <property type="entry name" value="WD40_repeat_dom_sf"/>
</dbReference>
<dbReference type="InterPro" id="IPR051570">
    <property type="entry name" value="TBC1_cilium_biogenesis"/>
</dbReference>
<dbReference type="GeneID" id="105366581"/>
<evidence type="ECO:0000256" key="1">
    <source>
        <dbReference type="ARBA" id="ARBA00004138"/>
    </source>
</evidence>
<keyword evidence="7" id="KW-0206">Cytoskeleton</keyword>
<dbReference type="RefSeq" id="XP_011503379.1">
    <property type="nucleotide sequence ID" value="XM_011505077.1"/>
</dbReference>
<reference evidence="12" key="1">
    <citation type="submission" date="2025-08" db="UniProtKB">
        <authorList>
            <consortium name="RefSeq"/>
        </authorList>
    </citation>
    <scope>IDENTIFICATION</scope>
</reference>
<dbReference type="PANTHER" id="PTHR19853:SF1">
    <property type="entry name" value="TBC1 DOMAIN FAMILY MEMBER 31"/>
    <property type="match status" value="1"/>
</dbReference>
<dbReference type="Proteomes" id="UP000695007">
    <property type="component" value="Unplaced"/>
</dbReference>
<evidence type="ECO:0000256" key="4">
    <source>
        <dbReference type="ARBA" id="ARBA00022574"/>
    </source>
</evidence>
<keyword evidence="6 9" id="KW-0175">Coiled coil</keyword>
<organism evidence="11 12">
    <name type="scientific">Ceratosolen solmsi marchali</name>
    <dbReference type="NCBI Taxonomy" id="326594"/>
    <lineage>
        <taxon>Eukaryota</taxon>
        <taxon>Metazoa</taxon>
        <taxon>Ecdysozoa</taxon>
        <taxon>Arthropoda</taxon>
        <taxon>Hexapoda</taxon>
        <taxon>Insecta</taxon>
        <taxon>Pterygota</taxon>
        <taxon>Neoptera</taxon>
        <taxon>Endopterygota</taxon>
        <taxon>Hymenoptera</taxon>
        <taxon>Apocrita</taxon>
        <taxon>Proctotrupomorpha</taxon>
        <taxon>Chalcidoidea</taxon>
        <taxon>Agaonidae</taxon>
        <taxon>Agaoninae</taxon>
        <taxon>Ceratosolen</taxon>
    </lineage>
</organism>
<dbReference type="GO" id="GO:0005813">
    <property type="term" value="C:centrosome"/>
    <property type="evidence" value="ECO:0007669"/>
    <property type="project" value="UniProtKB-SubCell"/>
</dbReference>
<dbReference type="InterPro" id="IPR000195">
    <property type="entry name" value="Rab-GAP-TBC_dom"/>
</dbReference>
<proteinExistence type="predicted"/>
<dbReference type="KEGG" id="csol:105366581"/>
<keyword evidence="4" id="KW-0853">WD repeat</keyword>
<dbReference type="Gene3D" id="2.130.10.10">
    <property type="entry name" value="YVTN repeat-like/Quinoprotein amine dehydrogenase"/>
    <property type="match status" value="2"/>
</dbReference>
<dbReference type="SUPFAM" id="SSF50978">
    <property type="entry name" value="WD40 repeat-like"/>
    <property type="match status" value="1"/>
</dbReference>
<evidence type="ECO:0000256" key="7">
    <source>
        <dbReference type="ARBA" id="ARBA00023212"/>
    </source>
</evidence>
<dbReference type="AlphaFoldDB" id="A0AAJ6YSH1"/>
<feature type="domain" description="Rab-GAP TBC" evidence="10">
    <location>
        <begin position="376"/>
        <end position="551"/>
    </location>
</feature>
<dbReference type="GO" id="GO:0036064">
    <property type="term" value="C:ciliary basal body"/>
    <property type="evidence" value="ECO:0007669"/>
    <property type="project" value="TreeGrafter"/>
</dbReference>
<evidence type="ECO:0000256" key="3">
    <source>
        <dbReference type="ARBA" id="ARBA00022490"/>
    </source>
</evidence>
<keyword evidence="11" id="KW-1185">Reference proteome</keyword>
<evidence type="ECO:0000256" key="9">
    <source>
        <dbReference type="SAM" id="Coils"/>
    </source>
</evidence>
<accession>A0AAJ6YSH1</accession>
<dbReference type="InterPro" id="IPR015943">
    <property type="entry name" value="WD40/YVTN_repeat-like_dom_sf"/>
</dbReference>